<keyword evidence="4" id="KW-1185">Reference proteome</keyword>
<dbReference type="OrthoDB" id="2940937at2"/>
<evidence type="ECO:0000313" key="3">
    <source>
        <dbReference type="EMBL" id="RTR27854.1"/>
    </source>
</evidence>
<gene>
    <name evidence="3" type="ORF">EKG37_18355</name>
</gene>
<evidence type="ECO:0000256" key="1">
    <source>
        <dbReference type="SAM" id="SignalP"/>
    </source>
</evidence>
<organism evidence="3 4">
    <name type="scientific">Bacillus yapensis</name>
    <dbReference type="NCBI Taxonomy" id="2492960"/>
    <lineage>
        <taxon>Bacteria</taxon>
        <taxon>Bacillati</taxon>
        <taxon>Bacillota</taxon>
        <taxon>Bacilli</taxon>
        <taxon>Bacillales</taxon>
        <taxon>Bacillaceae</taxon>
        <taxon>Bacillus</taxon>
    </lineage>
</organism>
<name>A0A3S0KCS0_9BACI</name>
<dbReference type="AlphaFoldDB" id="A0A3S0KCS0"/>
<sequence length="193" mass="19667">MKKNSFVSKALSITVAFGIAVTAFGTQSFAAGTESTTTLTGGDLTVDSITFSELSTTLTGYSTIATANWGIGEIIDARGTGAGWNLTLELSPFQAVDGTDVGLEASSLKLVTDPIVSKVDETSSDASTITPITVGELGTALDTNLPITLLSAQVGGGMGSFKLENMGVKLTIPANAYAKTYKATATVSLNTAP</sequence>
<dbReference type="Pfam" id="PF13731">
    <property type="entry name" value="WxL"/>
    <property type="match status" value="1"/>
</dbReference>
<keyword evidence="1" id="KW-0732">Signal</keyword>
<proteinExistence type="predicted"/>
<feature type="signal peptide" evidence="1">
    <location>
        <begin position="1"/>
        <end position="30"/>
    </location>
</feature>
<dbReference type="InterPro" id="IPR027994">
    <property type="entry name" value="WxL_dom"/>
</dbReference>
<reference evidence="3 4" key="1">
    <citation type="submission" date="2018-12" db="EMBL/GenBank/DDBJ databases">
        <title>Bacillus yapensis draft genome sequence.</title>
        <authorList>
            <person name="Yu L."/>
            <person name="Xu X."/>
            <person name="Tang X."/>
        </authorList>
    </citation>
    <scope>NUCLEOTIDE SEQUENCE [LARGE SCALE GENOMIC DNA]</scope>
    <source>
        <strain evidence="3 4">XXST-01</strain>
    </source>
</reference>
<evidence type="ECO:0000313" key="4">
    <source>
        <dbReference type="Proteomes" id="UP000271374"/>
    </source>
</evidence>
<protein>
    <recommendedName>
        <fullName evidence="2">WxL domain-containing protein</fullName>
    </recommendedName>
</protein>
<dbReference type="RefSeq" id="WP_126410247.1">
    <property type="nucleotide sequence ID" value="NZ_RXNT01000017.1"/>
</dbReference>
<dbReference type="EMBL" id="RXNT01000017">
    <property type="protein sequence ID" value="RTR27854.1"/>
    <property type="molecule type" value="Genomic_DNA"/>
</dbReference>
<accession>A0A3S0KCS0</accession>
<feature type="chain" id="PRO_5018640179" description="WxL domain-containing protein" evidence="1">
    <location>
        <begin position="31"/>
        <end position="193"/>
    </location>
</feature>
<evidence type="ECO:0000259" key="2">
    <source>
        <dbReference type="Pfam" id="PF13731"/>
    </source>
</evidence>
<comment type="caution">
    <text evidence="3">The sequence shown here is derived from an EMBL/GenBank/DDBJ whole genome shotgun (WGS) entry which is preliminary data.</text>
</comment>
<feature type="domain" description="WxL" evidence="2">
    <location>
        <begin position="24"/>
        <end position="193"/>
    </location>
</feature>
<dbReference type="Proteomes" id="UP000271374">
    <property type="component" value="Unassembled WGS sequence"/>
</dbReference>